<evidence type="ECO:0000313" key="1">
    <source>
        <dbReference type="EMBL" id="KAB1085854.1"/>
    </source>
</evidence>
<dbReference type="Proteomes" id="UP000386575">
    <property type="component" value="Unassembled WGS sequence"/>
</dbReference>
<dbReference type="AlphaFoldDB" id="A0A6A1TQC5"/>
<dbReference type="EMBL" id="VZUL01000002">
    <property type="protein sequence ID" value="KAB1085854.1"/>
    <property type="molecule type" value="Genomic_DNA"/>
</dbReference>
<comment type="caution">
    <text evidence="1">The sequence shown here is derived from an EMBL/GenBank/DDBJ whole genome shotgun (WGS) entry which is preliminary data.</text>
</comment>
<name>A0A6A1TQC5_NEOGA</name>
<reference evidence="1 2" key="1">
    <citation type="submission" date="2019-09" db="EMBL/GenBank/DDBJ databases">
        <title>Genome sequencing of Ng87 strain.</title>
        <authorList>
            <person name="Karasev E.S."/>
            <person name="Andronov E."/>
        </authorList>
    </citation>
    <scope>NUCLEOTIDE SEQUENCE [LARGE SCALE GENOMIC DNA]</scope>
    <source>
        <strain evidence="1 2">Ng87</strain>
    </source>
</reference>
<accession>A0A6A1TQC5</accession>
<dbReference type="RefSeq" id="WP_151041498.1">
    <property type="nucleotide sequence ID" value="NZ_VZUL01000002.1"/>
</dbReference>
<evidence type="ECO:0000313" key="2">
    <source>
        <dbReference type="Proteomes" id="UP000386575"/>
    </source>
</evidence>
<protein>
    <submittedName>
        <fullName evidence="1">Uncharacterized protein</fullName>
    </submittedName>
</protein>
<sequence length="68" mass="7796">MRKTNYPDIIIDAIERRRIIELRYKDVRRRVRPISSVMSARALLPSAPGRLPERVPGGVCFMSMISAI</sequence>
<proteinExistence type="predicted"/>
<gene>
    <name evidence="1" type="ORF">F4V91_05045</name>
</gene>
<organism evidence="1 2">
    <name type="scientific">Neorhizobium galegae</name>
    <name type="common">Rhizobium galegae</name>
    <dbReference type="NCBI Taxonomy" id="399"/>
    <lineage>
        <taxon>Bacteria</taxon>
        <taxon>Pseudomonadati</taxon>
        <taxon>Pseudomonadota</taxon>
        <taxon>Alphaproteobacteria</taxon>
        <taxon>Hyphomicrobiales</taxon>
        <taxon>Rhizobiaceae</taxon>
        <taxon>Rhizobium/Agrobacterium group</taxon>
        <taxon>Neorhizobium</taxon>
    </lineage>
</organism>